<name>A0A6A6XS27_9PLEO</name>
<sequence>MRRLHRIVTATLLLIGTLFFFAHHHPVLPGAGQFLHGKSGNEDSSITTSEQPQTTPNESDSLISPQQPEPILEPEFPFQRDLDLDLPIKILQEALNNKPHNYDPKGPKTNAYATFMATRNPSLKDPYFLAIHSLIHRVLWSPRSRTEKYPFVVYVADFVTSEQRQLLSGAGAIVRELAPLEWNPNVEGVQARWKDLFAKLNMWSETEFSRILFLDADAFPVANLDAMFDMAPLQDCVEGRLQADDYLGDGARVCEPYVFAGVPQSPFNDTDVNINVGSMVFSPSEAMHARLLQNYVKTDQYNCLMAEQAFLNWQFNINGAFPATRLEREYGGFFPQENEEGKLKVVHEKLWSEEMGWLKSEWETQWQEMLAFYTRDEFLEQRKKDGTIL</sequence>
<dbReference type="Gene3D" id="3.90.550.10">
    <property type="entry name" value="Spore Coat Polysaccharide Biosynthesis Protein SpsA, Chain A"/>
    <property type="match status" value="1"/>
</dbReference>
<feature type="region of interest" description="Disordered" evidence="1">
    <location>
        <begin position="33"/>
        <end position="70"/>
    </location>
</feature>
<keyword evidence="4" id="KW-1185">Reference proteome</keyword>
<evidence type="ECO:0000256" key="2">
    <source>
        <dbReference type="SAM" id="SignalP"/>
    </source>
</evidence>
<evidence type="ECO:0000256" key="1">
    <source>
        <dbReference type="SAM" id="MobiDB-lite"/>
    </source>
</evidence>
<protein>
    <submittedName>
        <fullName evidence="3">Glycosyltransferase family 8 protein</fullName>
    </submittedName>
</protein>
<accession>A0A6A6XS27</accession>
<reference evidence="3" key="1">
    <citation type="journal article" date="2020" name="Stud. Mycol.">
        <title>101 Dothideomycetes genomes: a test case for predicting lifestyles and emergence of pathogens.</title>
        <authorList>
            <person name="Haridas S."/>
            <person name="Albert R."/>
            <person name="Binder M."/>
            <person name="Bloem J."/>
            <person name="Labutti K."/>
            <person name="Salamov A."/>
            <person name="Andreopoulos B."/>
            <person name="Baker S."/>
            <person name="Barry K."/>
            <person name="Bills G."/>
            <person name="Bluhm B."/>
            <person name="Cannon C."/>
            <person name="Castanera R."/>
            <person name="Culley D."/>
            <person name="Daum C."/>
            <person name="Ezra D."/>
            <person name="Gonzalez J."/>
            <person name="Henrissat B."/>
            <person name="Kuo A."/>
            <person name="Liang C."/>
            <person name="Lipzen A."/>
            <person name="Lutzoni F."/>
            <person name="Magnuson J."/>
            <person name="Mondo S."/>
            <person name="Nolan M."/>
            <person name="Ohm R."/>
            <person name="Pangilinan J."/>
            <person name="Park H.-J."/>
            <person name="Ramirez L."/>
            <person name="Alfaro M."/>
            <person name="Sun H."/>
            <person name="Tritt A."/>
            <person name="Yoshinaga Y."/>
            <person name="Zwiers L.-H."/>
            <person name="Turgeon B."/>
            <person name="Goodwin S."/>
            <person name="Spatafora J."/>
            <person name="Crous P."/>
            <person name="Grigoriev I."/>
        </authorList>
    </citation>
    <scope>NUCLEOTIDE SEQUENCE</scope>
    <source>
        <strain evidence="3">CBS 109.77</strain>
    </source>
</reference>
<keyword evidence="2" id="KW-0732">Signal</keyword>
<feature type="signal peptide" evidence="2">
    <location>
        <begin position="1"/>
        <end position="24"/>
    </location>
</feature>
<dbReference type="InterPro" id="IPR029044">
    <property type="entry name" value="Nucleotide-diphossugar_trans"/>
</dbReference>
<dbReference type="GO" id="GO:0016740">
    <property type="term" value="F:transferase activity"/>
    <property type="evidence" value="ECO:0007669"/>
    <property type="project" value="UniProtKB-KW"/>
</dbReference>
<evidence type="ECO:0000313" key="3">
    <source>
        <dbReference type="EMBL" id="KAF2799199.1"/>
    </source>
</evidence>
<feature type="chain" id="PRO_5025392751" evidence="2">
    <location>
        <begin position="25"/>
        <end position="389"/>
    </location>
</feature>
<evidence type="ECO:0000313" key="4">
    <source>
        <dbReference type="Proteomes" id="UP000799757"/>
    </source>
</evidence>
<feature type="compositionally biased region" description="Polar residues" evidence="1">
    <location>
        <begin position="42"/>
        <end position="66"/>
    </location>
</feature>
<dbReference type="AlphaFoldDB" id="A0A6A6XS27"/>
<dbReference type="InterPro" id="IPR050587">
    <property type="entry name" value="GNT1/Glycosyltrans_8"/>
</dbReference>
<dbReference type="OrthoDB" id="2014201at2759"/>
<keyword evidence="3" id="KW-0808">Transferase</keyword>
<dbReference type="PANTHER" id="PTHR11183">
    <property type="entry name" value="GLYCOGENIN SUBFAMILY MEMBER"/>
    <property type="match status" value="1"/>
</dbReference>
<gene>
    <name evidence="3" type="ORF">K505DRAFT_404728</name>
</gene>
<dbReference type="Proteomes" id="UP000799757">
    <property type="component" value="Unassembled WGS sequence"/>
</dbReference>
<proteinExistence type="predicted"/>
<dbReference type="SUPFAM" id="SSF53448">
    <property type="entry name" value="Nucleotide-diphospho-sugar transferases"/>
    <property type="match status" value="1"/>
</dbReference>
<organism evidence="3 4">
    <name type="scientific">Melanomma pulvis-pyrius CBS 109.77</name>
    <dbReference type="NCBI Taxonomy" id="1314802"/>
    <lineage>
        <taxon>Eukaryota</taxon>
        <taxon>Fungi</taxon>
        <taxon>Dikarya</taxon>
        <taxon>Ascomycota</taxon>
        <taxon>Pezizomycotina</taxon>
        <taxon>Dothideomycetes</taxon>
        <taxon>Pleosporomycetidae</taxon>
        <taxon>Pleosporales</taxon>
        <taxon>Melanommataceae</taxon>
        <taxon>Melanomma</taxon>
    </lineage>
</organism>
<dbReference type="EMBL" id="MU001768">
    <property type="protein sequence ID" value="KAF2799199.1"/>
    <property type="molecule type" value="Genomic_DNA"/>
</dbReference>